<dbReference type="SUPFAM" id="SSF53448">
    <property type="entry name" value="Nucleotide-diphospho-sugar transferases"/>
    <property type="match status" value="2"/>
</dbReference>
<keyword evidence="1" id="KW-0808">Transferase</keyword>
<dbReference type="CDD" id="cd04186">
    <property type="entry name" value="GT_2_like_c"/>
    <property type="match status" value="1"/>
</dbReference>
<gene>
    <name evidence="1" type="ORF">FYJ35_06015</name>
</gene>
<comment type="caution">
    <text evidence="1">The sequence shown here is derived from an EMBL/GenBank/DDBJ whole genome shotgun (WGS) entry which is preliminary data.</text>
</comment>
<dbReference type="AlphaFoldDB" id="A0A6L5X5E2"/>
<sequence>MNLGKLKNYLNLFSLQQAAVSIRDRFFAPEHEEVPYERWLEHTRISSRGYAKISKEVFHFQPTIGVYAHAEGRDRAAFVQSLSLQTYRNVRPLKDCPEAEYTLFAGPGCTLTPDMLSSCVRLLNEDNGGYVDLVYFDSDCIDAEGRKTNPAFRPEYDPILLRKVNYMGNVFLVRTALFRKVSGEMERDSGGKVSLDSDGVHAFLKRLCKGEHVRPGQERSGTVRHIPRILYHEVLENARKVSVDRHIPLLKKDLELVSVIIPNKDHVRELKSCIDSLLEVNAYHNLEIIIVENNSSSPEIFQYYEEIQKRDERIHVYTYTGSFNYSRINNFGASKAHGRFLLFLNNDTVILKPSSIWYLASHAERQDVGVVGALLIYPDHTVQHAGVILGYGGIAGHAYQGEELGELPGEYPELLFEHTRNVSAVTGACMLMRREVYEQAGGFDEELAVTFNDVDLCLRLRKEGYRVLICPNAELIHNESASRGAEDSEEKVRRFHREIGIFVRRWEKELEAGDPFYNPNLTLTGRTYTCKDPVREARAPYLKYLRME</sequence>
<dbReference type="EMBL" id="VULZ01000005">
    <property type="protein sequence ID" value="MSS14598.1"/>
    <property type="molecule type" value="Genomic_DNA"/>
</dbReference>
<name>A0A6L5X5E2_9FIRM</name>
<dbReference type="GO" id="GO:0016740">
    <property type="term" value="F:transferase activity"/>
    <property type="evidence" value="ECO:0007669"/>
    <property type="project" value="UniProtKB-KW"/>
</dbReference>
<dbReference type="PANTHER" id="PTHR43179:SF7">
    <property type="entry name" value="RHAMNOSYLTRANSFERASE WBBL"/>
    <property type="match status" value="1"/>
</dbReference>
<dbReference type="PANTHER" id="PTHR43179">
    <property type="entry name" value="RHAMNOSYLTRANSFERASE WBBL"/>
    <property type="match status" value="1"/>
</dbReference>
<dbReference type="Pfam" id="PF13641">
    <property type="entry name" value="Glyco_tranf_2_3"/>
    <property type="match status" value="1"/>
</dbReference>
<organism evidence="1 2">
    <name type="scientific">Porcincola intestinalis</name>
    <dbReference type="NCBI Taxonomy" id="2606632"/>
    <lineage>
        <taxon>Bacteria</taxon>
        <taxon>Bacillati</taxon>
        <taxon>Bacillota</taxon>
        <taxon>Clostridia</taxon>
        <taxon>Lachnospirales</taxon>
        <taxon>Lachnospiraceae</taxon>
        <taxon>Porcincola</taxon>
    </lineage>
</organism>
<dbReference type="Proteomes" id="UP000481852">
    <property type="component" value="Unassembled WGS sequence"/>
</dbReference>
<dbReference type="InterPro" id="IPR029044">
    <property type="entry name" value="Nucleotide-diphossugar_trans"/>
</dbReference>
<proteinExistence type="predicted"/>
<dbReference type="Gene3D" id="3.90.550.10">
    <property type="entry name" value="Spore Coat Polysaccharide Biosynthesis Protein SpsA, Chain A"/>
    <property type="match status" value="1"/>
</dbReference>
<reference evidence="1 2" key="1">
    <citation type="submission" date="2019-08" db="EMBL/GenBank/DDBJ databases">
        <title>In-depth cultivation of the pig gut microbiome towards novel bacterial diversity and tailored functional studies.</title>
        <authorList>
            <person name="Wylensek D."/>
            <person name="Hitch T.C.A."/>
            <person name="Clavel T."/>
        </authorList>
    </citation>
    <scope>NUCLEOTIDE SEQUENCE [LARGE SCALE GENOMIC DNA]</scope>
    <source>
        <strain evidence="1 2">Oil+RF-744-WCA-WT-11</strain>
    </source>
</reference>
<accession>A0A6L5X5E2</accession>
<protein>
    <submittedName>
        <fullName evidence="1">Glycosyltransferase</fullName>
    </submittedName>
</protein>
<evidence type="ECO:0000313" key="2">
    <source>
        <dbReference type="Proteomes" id="UP000481852"/>
    </source>
</evidence>
<evidence type="ECO:0000313" key="1">
    <source>
        <dbReference type="EMBL" id="MSS14598.1"/>
    </source>
</evidence>
<dbReference type="RefSeq" id="WP_154524582.1">
    <property type="nucleotide sequence ID" value="NZ_VULZ01000005.1"/>
</dbReference>
<keyword evidence="2" id="KW-1185">Reference proteome</keyword>